<dbReference type="Pfam" id="PF00226">
    <property type="entry name" value="DnaJ"/>
    <property type="match status" value="1"/>
</dbReference>
<dbReference type="Gene3D" id="2.60.260.20">
    <property type="entry name" value="Urease metallochaperone UreE, N-terminal domain"/>
    <property type="match status" value="1"/>
</dbReference>
<name>A0AAD9DD33_9STRA</name>
<comment type="caution">
    <text evidence="5">The sequence shown here is derived from an EMBL/GenBank/DDBJ whole genome shotgun (WGS) entry which is preliminary data.</text>
</comment>
<dbReference type="InterPro" id="IPR036869">
    <property type="entry name" value="J_dom_sf"/>
</dbReference>
<dbReference type="InterPro" id="IPR023214">
    <property type="entry name" value="HAD_sf"/>
</dbReference>
<dbReference type="PRINTS" id="PR00625">
    <property type="entry name" value="JDOMAIN"/>
</dbReference>
<dbReference type="PROSITE" id="PS50076">
    <property type="entry name" value="DNAJ_2"/>
    <property type="match status" value="1"/>
</dbReference>
<reference evidence="5" key="1">
    <citation type="submission" date="2023-06" db="EMBL/GenBank/DDBJ databases">
        <title>Survivors Of The Sea: Transcriptome response of Skeletonema marinoi to long-term dormancy.</title>
        <authorList>
            <person name="Pinder M.I.M."/>
            <person name="Kourtchenko O."/>
            <person name="Robertson E.K."/>
            <person name="Larsson T."/>
            <person name="Maumus F."/>
            <person name="Osuna-Cruz C.M."/>
            <person name="Vancaester E."/>
            <person name="Stenow R."/>
            <person name="Vandepoele K."/>
            <person name="Ploug H."/>
            <person name="Bruchert V."/>
            <person name="Godhe A."/>
            <person name="Topel M."/>
        </authorList>
    </citation>
    <scope>NUCLEOTIDE SEQUENCE</scope>
    <source>
        <strain evidence="5">R05AC</strain>
    </source>
</reference>
<dbReference type="AlphaFoldDB" id="A0AAD9DD33"/>
<dbReference type="InterPro" id="IPR002939">
    <property type="entry name" value="DnaJ_C"/>
</dbReference>
<keyword evidence="1" id="KW-0143">Chaperone</keyword>
<dbReference type="Proteomes" id="UP001224775">
    <property type="component" value="Unassembled WGS sequence"/>
</dbReference>
<organism evidence="5 6">
    <name type="scientific">Skeletonema marinoi</name>
    <dbReference type="NCBI Taxonomy" id="267567"/>
    <lineage>
        <taxon>Eukaryota</taxon>
        <taxon>Sar</taxon>
        <taxon>Stramenopiles</taxon>
        <taxon>Ochrophyta</taxon>
        <taxon>Bacillariophyta</taxon>
        <taxon>Coscinodiscophyceae</taxon>
        <taxon>Thalassiosirophycidae</taxon>
        <taxon>Thalassiosirales</taxon>
        <taxon>Skeletonemataceae</taxon>
        <taxon>Skeletonema</taxon>
        <taxon>Skeletonema marinoi-dohrnii complex</taxon>
    </lineage>
</organism>
<keyword evidence="3" id="KW-0732">Signal</keyword>
<dbReference type="Gene3D" id="1.10.287.110">
    <property type="entry name" value="DnaJ domain"/>
    <property type="match status" value="1"/>
</dbReference>
<evidence type="ECO:0000259" key="4">
    <source>
        <dbReference type="PROSITE" id="PS50076"/>
    </source>
</evidence>
<dbReference type="Pfam" id="PF01556">
    <property type="entry name" value="DnaJ_C"/>
    <property type="match status" value="1"/>
</dbReference>
<dbReference type="GO" id="GO:0005829">
    <property type="term" value="C:cytosol"/>
    <property type="evidence" value="ECO:0007669"/>
    <property type="project" value="TreeGrafter"/>
</dbReference>
<dbReference type="InterPro" id="IPR051339">
    <property type="entry name" value="DnaJ_subfamily_B"/>
</dbReference>
<sequence length="736" mass="81638">MHHYFILLLLFSSGRLSYSLPSNKTEFRRNPYDILGVSSAATQKEIQRQYRSLCLQHHPDKKAKNESLDDDDDHAFKEVQHAYSLIGDEESRRSHDLKRKYQQLYSNGNVQHNFMNGNNSPFHNNAFGQSNVFRSSSTVYFTFGKDGGVSFKFSDGRGGRFGSRGSHTYHNNNNSNFSNSGTVNHQSRPHYVQKITIPFEVLYSGEKNVEMNLKTTLLERYKASYKGGFLGPIVIQAVFTVAMTWLRSQKVNWFLSVFLFGIIFQSNIPPPPQKSKYTANISPGWKGGTKLTFKTSTEDVTFFIDEGKHERFTRCGDDLHTDIHVSRKRLRIGCTLKLDPLCDSESPIKIKLAPNMIKEDGEVINVAGRGWPKANCDRNSRGDLKTKQNHADTKSALLSTACITMVLGKVLQALVLGAASSSSVEGFTTTTSSTFTDSSKRMSSQSLLRQTTSLSSSAPSETNSDSSSLNGIRGIIFDIDGTLADSWNLGYQATLTVLTDYHNNNNEEQHTPETYPLTAEEYHFGCRFTTPERLARHVGLEPGHESFDSVGEDLGARFDDYYVQLVDKTTAGFYEGIHQMLVKLHCGDLAANDDDESSSSSGVQLGALTNACVEYAHAVLKANCPEFSTDDPSPAVKDTAIYQRFSSIHGANSVPRPKPFGDGIRLCCEEMNLTPSEVIYIGDAPTDARAAVHAECRAAIGVLWGSNDEECLKNEEGFNVLCANVDELETAIAKYL</sequence>
<protein>
    <submittedName>
        <fullName evidence="5">DnaJ domain-containing protein</fullName>
    </submittedName>
</protein>
<dbReference type="GO" id="GO:0051087">
    <property type="term" value="F:protein-folding chaperone binding"/>
    <property type="evidence" value="ECO:0007669"/>
    <property type="project" value="TreeGrafter"/>
</dbReference>
<feature type="signal peptide" evidence="3">
    <location>
        <begin position="1"/>
        <end position="19"/>
    </location>
</feature>
<keyword evidence="6" id="KW-1185">Reference proteome</keyword>
<dbReference type="InterPro" id="IPR023198">
    <property type="entry name" value="PGP-like_dom2"/>
</dbReference>
<feature type="compositionally biased region" description="Polar residues" evidence="2">
    <location>
        <begin position="458"/>
        <end position="467"/>
    </location>
</feature>
<dbReference type="Gene3D" id="3.40.50.1000">
    <property type="entry name" value="HAD superfamily/HAD-like"/>
    <property type="match status" value="1"/>
</dbReference>
<dbReference type="InterPro" id="IPR008971">
    <property type="entry name" value="HSP40/DnaJ_pept-bd"/>
</dbReference>
<dbReference type="Pfam" id="PF00702">
    <property type="entry name" value="Hydrolase"/>
    <property type="match status" value="1"/>
</dbReference>
<dbReference type="SUPFAM" id="SSF46565">
    <property type="entry name" value="Chaperone J-domain"/>
    <property type="match status" value="1"/>
</dbReference>
<evidence type="ECO:0000256" key="1">
    <source>
        <dbReference type="ARBA" id="ARBA00023186"/>
    </source>
</evidence>
<dbReference type="SMART" id="SM00271">
    <property type="entry name" value="DnaJ"/>
    <property type="match status" value="1"/>
</dbReference>
<dbReference type="PANTHER" id="PTHR24078">
    <property type="entry name" value="DNAJ HOMOLOG SUBFAMILY C MEMBER"/>
    <property type="match status" value="1"/>
</dbReference>
<dbReference type="GO" id="GO:0006457">
    <property type="term" value="P:protein folding"/>
    <property type="evidence" value="ECO:0007669"/>
    <property type="project" value="InterPro"/>
</dbReference>
<dbReference type="GO" id="GO:0051082">
    <property type="term" value="F:unfolded protein binding"/>
    <property type="evidence" value="ECO:0007669"/>
    <property type="project" value="InterPro"/>
</dbReference>
<gene>
    <name evidence="5" type="ORF">QTG54_006484</name>
</gene>
<dbReference type="Gene3D" id="1.10.150.240">
    <property type="entry name" value="Putative phosphatase, domain 2"/>
    <property type="match status" value="1"/>
</dbReference>
<evidence type="ECO:0000256" key="2">
    <source>
        <dbReference type="SAM" id="MobiDB-lite"/>
    </source>
</evidence>
<feature type="chain" id="PRO_5042085672" evidence="3">
    <location>
        <begin position="20"/>
        <end position="736"/>
    </location>
</feature>
<dbReference type="InterPro" id="IPR036412">
    <property type="entry name" value="HAD-like_sf"/>
</dbReference>
<feature type="region of interest" description="Disordered" evidence="2">
    <location>
        <begin position="425"/>
        <end position="467"/>
    </location>
</feature>
<accession>A0AAD9DD33</accession>
<dbReference type="PANTHER" id="PTHR24078:SF553">
    <property type="entry name" value="DNAJ HOMOLOG SUBFAMILY B MEMBER 5"/>
    <property type="match status" value="1"/>
</dbReference>
<feature type="domain" description="J" evidence="4">
    <location>
        <begin position="30"/>
        <end position="99"/>
    </location>
</feature>
<feature type="compositionally biased region" description="Low complexity" evidence="2">
    <location>
        <begin position="425"/>
        <end position="457"/>
    </location>
</feature>
<dbReference type="SUPFAM" id="SSF56784">
    <property type="entry name" value="HAD-like"/>
    <property type="match status" value="1"/>
</dbReference>
<dbReference type="InterPro" id="IPR001623">
    <property type="entry name" value="DnaJ_domain"/>
</dbReference>
<evidence type="ECO:0000313" key="6">
    <source>
        <dbReference type="Proteomes" id="UP001224775"/>
    </source>
</evidence>
<evidence type="ECO:0000256" key="3">
    <source>
        <dbReference type="SAM" id="SignalP"/>
    </source>
</evidence>
<evidence type="ECO:0000313" key="5">
    <source>
        <dbReference type="EMBL" id="KAK1742887.1"/>
    </source>
</evidence>
<dbReference type="CDD" id="cd06257">
    <property type="entry name" value="DnaJ"/>
    <property type="match status" value="1"/>
</dbReference>
<proteinExistence type="predicted"/>
<dbReference type="SUPFAM" id="SSF49493">
    <property type="entry name" value="HSP40/DnaJ peptide-binding domain"/>
    <property type="match status" value="1"/>
</dbReference>
<dbReference type="EMBL" id="JATAAI010000010">
    <property type="protein sequence ID" value="KAK1742887.1"/>
    <property type="molecule type" value="Genomic_DNA"/>
</dbReference>